<reference evidence="1 2" key="1">
    <citation type="submission" date="2019-04" db="EMBL/GenBank/DDBJ databases">
        <authorList>
            <consortium name="DOE Joint Genome Institute"/>
            <person name="Mondo S."/>
            <person name="Kjaerbolling I."/>
            <person name="Vesth T."/>
            <person name="Frisvad J.C."/>
            <person name="Nybo J.L."/>
            <person name="Theobald S."/>
            <person name="Kildgaard S."/>
            <person name="Isbrandt T."/>
            <person name="Kuo A."/>
            <person name="Sato A."/>
            <person name="Lyhne E.K."/>
            <person name="Kogle M.E."/>
            <person name="Wiebenga A."/>
            <person name="Kun R.S."/>
            <person name="Lubbers R.J."/>
            <person name="Makela M.R."/>
            <person name="Barry K."/>
            <person name="Chovatia M."/>
            <person name="Clum A."/>
            <person name="Daum C."/>
            <person name="Haridas S."/>
            <person name="He G."/>
            <person name="LaButti K."/>
            <person name="Lipzen A."/>
            <person name="Riley R."/>
            <person name="Salamov A."/>
            <person name="Simmons B.A."/>
            <person name="Magnuson J.K."/>
            <person name="Henrissat B."/>
            <person name="Mortensen U.H."/>
            <person name="Larsen T.O."/>
            <person name="Devries R.P."/>
            <person name="Grigoriev I.V."/>
            <person name="Machida M."/>
            <person name="Baker S.E."/>
            <person name="Andersen M.R."/>
            <person name="Cantor M.N."/>
            <person name="Hua S.X."/>
        </authorList>
    </citation>
    <scope>NUCLEOTIDE SEQUENCE [LARGE SCALE GENOMIC DNA]</scope>
    <source>
        <strain evidence="1 2">CBS 119388</strain>
    </source>
</reference>
<dbReference type="OrthoDB" id="3800761at2759"/>
<dbReference type="EMBL" id="ML736740">
    <property type="protein sequence ID" value="KAE8409135.1"/>
    <property type="molecule type" value="Genomic_DNA"/>
</dbReference>
<dbReference type="GeneID" id="43665340"/>
<proteinExistence type="predicted"/>
<dbReference type="RefSeq" id="XP_031946454.1">
    <property type="nucleotide sequence ID" value="XM_032080649.1"/>
</dbReference>
<evidence type="ECO:0000313" key="1">
    <source>
        <dbReference type="EMBL" id="KAE8409135.1"/>
    </source>
</evidence>
<dbReference type="Proteomes" id="UP000325579">
    <property type="component" value="Unassembled WGS sequence"/>
</dbReference>
<name>A0A5N7DS72_9EURO</name>
<sequence length="55" mass="6352">MHDNWKHLASQGLLSHNTVRRLYRGYFLKDFLLSISILETLATPKVWQGHSMAAV</sequence>
<gene>
    <name evidence="1" type="ORF">BDV37DRAFT_236888</name>
</gene>
<protein>
    <submittedName>
        <fullName evidence="1">Uncharacterized protein</fullName>
    </submittedName>
</protein>
<dbReference type="AlphaFoldDB" id="A0A5N7DS72"/>
<evidence type="ECO:0000313" key="2">
    <source>
        <dbReference type="Proteomes" id="UP000325579"/>
    </source>
</evidence>
<keyword evidence="2" id="KW-1185">Reference proteome</keyword>
<accession>A0A5N7DS72</accession>
<organism evidence="1 2">
    <name type="scientific">Aspergillus pseudonomiae</name>
    <dbReference type="NCBI Taxonomy" id="1506151"/>
    <lineage>
        <taxon>Eukaryota</taxon>
        <taxon>Fungi</taxon>
        <taxon>Dikarya</taxon>
        <taxon>Ascomycota</taxon>
        <taxon>Pezizomycotina</taxon>
        <taxon>Eurotiomycetes</taxon>
        <taxon>Eurotiomycetidae</taxon>
        <taxon>Eurotiales</taxon>
        <taxon>Aspergillaceae</taxon>
        <taxon>Aspergillus</taxon>
        <taxon>Aspergillus subgen. Circumdati</taxon>
    </lineage>
</organism>